<dbReference type="InterPro" id="IPR018119">
    <property type="entry name" value="Strictosidine_synth_cons-reg"/>
</dbReference>
<feature type="chain" id="PRO_5043820639" description="Strictosidine synthase conserved region domain-containing protein" evidence="6">
    <location>
        <begin position="20"/>
        <end position="441"/>
    </location>
</feature>
<keyword evidence="6" id="KW-0732">Signal</keyword>
<dbReference type="SUPFAM" id="SSF63829">
    <property type="entry name" value="Calcium-dependent phosphotriesterase"/>
    <property type="match status" value="1"/>
</dbReference>
<dbReference type="PANTHER" id="PTHR10426">
    <property type="entry name" value="STRICTOSIDINE SYNTHASE-RELATED"/>
    <property type="match status" value="1"/>
</dbReference>
<evidence type="ECO:0000313" key="8">
    <source>
        <dbReference type="EMBL" id="KAG5517229.1"/>
    </source>
</evidence>
<dbReference type="Pfam" id="PF20067">
    <property type="entry name" value="SSL_N"/>
    <property type="match status" value="1"/>
</dbReference>
<dbReference type="Pfam" id="PF03088">
    <property type="entry name" value="Str_synth"/>
    <property type="match status" value="1"/>
</dbReference>
<name>A0AAV6HU99_9ERIC</name>
<feature type="compositionally biased region" description="Basic and acidic residues" evidence="5">
    <location>
        <begin position="432"/>
        <end position="441"/>
    </location>
</feature>
<protein>
    <recommendedName>
        <fullName evidence="7">Strictosidine synthase conserved region domain-containing protein</fullName>
    </recommendedName>
</protein>
<evidence type="ECO:0000259" key="7">
    <source>
        <dbReference type="Pfam" id="PF03088"/>
    </source>
</evidence>
<dbReference type="EMBL" id="JACTNZ010000013">
    <property type="protein sequence ID" value="KAG5517229.1"/>
    <property type="molecule type" value="Genomic_DNA"/>
</dbReference>
<dbReference type="FunFam" id="2.120.10.30:FF:000060">
    <property type="entry name" value="Putative strictosidine synthase"/>
    <property type="match status" value="1"/>
</dbReference>
<evidence type="ECO:0000313" key="9">
    <source>
        <dbReference type="Proteomes" id="UP000823749"/>
    </source>
</evidence>
<feature type="signal peptide" evidence="6">
    <location>
        <begin position="1"/>
        <end position="19"/>
    </location>
</feature>
<gene>
    <name evidence="8" type="ORF">RHGRI_037850</name>
</gene>
<comment type="caution">
    <text evidence="8">The sequence shown here is derived from an EMBL/GenBank/DDBJ whole genome shotgun (WGS) entry which is preliminary data.</text>
</comment>
<feature type="domain" description="Strictosidine synthase conserved region" evidence="7">
    <location>
        <begin position="180"/>
        <end position="267"/>
    </location>
</feature>
<keyword evidence="4" id="KW-0325">Glycoprotein</keyword>
<dbReference type="Gene3D" id="2.120.10.30">
    <property type="entry name" value="TolB, C-terminal domain"/>
    <property type="match status" value="1"/>
</dbReference>
<evidence type="ECO:0000256" key="5">
    <source>
        <dbReference type="SAM" id="MobiDB-lite"/>
    </source>
</evidence>
<reference evidence="8 9" key="1">
    <citation type="submission" date="2020-08" db="EMBL/GenBank/DDBJ databases">
        <title>Plant Genome Project.</title>
        <authorList>
            <person name="Zhang R.-G."/>
        </authorList>
    </citation>
    <scope>NUCLEOTIDE SEQUENCE [LARGE SCALE GENOMIC DNA]</scope>
    <source>
        <strain evidence="8">WSP0</strain>
        <tissue evidence="8">Leaf</tissue>
    </source>
</reference>
<accession>A0AAV6HU99</accession>
<dbReference type="GO" id="GO:0012505">
    <property type="term" value="C:endomembrane system"/>
    <property type="evidence" value="ECO:0007669"/>
    <property type="project" value="TreeGrafter"/>
</dbReference>
<proteinExistence type="inferred from homology"/>
<dbReference type="AlphaFoldDB" id="A0AAV6HU99"/>
<keyword evidence="9" id="KW-1185">Reference proteome</keyword>
<organism evidence="8 9">
    <name type="scientific">Rhododendron griersonianum</name>
    <dbReference type="NCBI Taxonomy" id="479676"/>
    <lineage>
        <taxon>Eukaryota</taxon>
        <taxon>Viridiplantae</taxon>
        <taxon>Streptophyta</taxon>
        <taxon>Embryophyta</taxon>
        <taxon>Tracheophyta</taxon>
        <taxon>Spermatophyta</taxon>
        <taxon>Magnoliopsida</taxon>
        <taxon>eudicotyledons</taxon>
        <taxon>Gunneridae</taxon>
        <taxon>Pentapetalae</taxon>
        <taxon>asterids</taxon>
        <taxon>Ericales</taxon>
        <taxon>Ericaceae</taxon>
        <taxon>Ericoideae</taxon>
        <taxon>Rhodoreae</taxon>
        <taxon>Rhododendron</taxon>
    </lineage>
</organism>
<dbReference type="PANTHER" id="PTHR10426:SF106">
    <property type="entry name" value="PROTEIN STRICTOSIDINE SYNTHASE-LIKE 3"/>
    <property type="match status" value="1"/>
</dbReference>
<evidence type="ECO:0000256" key="6">
    <source>
        <dbReference type="SAM" id="SignalP"/>
    </source>
</evidence>
<dbReference type="GO" id="GO:0016787">
    <property type="term" value="F:hydrolase activity"/>
    <property type="evidence" value="ECO:0007669"/>
    <property type="project" value="TreeGrafter"/>
</dbReference>
<dbReference type="InterPro" id="IPR011042">
    <property type="entry name" value="6-blade_b-propeller_TolB-like"/>
</dbReference>
<sequence length="441" mass="49253">MTPAGILAGLFLLLALYCGLDPLKHSAISDFPDFEAYKIDMPPWSEVPTERDADNLLQKSEIKFLNQVQGPESMAFDPTGRGPYSGVADGRVLFWNGERWTDFAYTSPNRSELCDPKPSPLSYLRNEHICGRPLGLRFDKKTGDLYIADAYFGLLKVGPEGGLATSLATEAEGVPLRFTNDLDLDDEGNIYFTDSSTKYQRRNFIQLVLSAEDSGRVLKYNPSTKETTVLVRNLQFPNGVSLSKDGSFFVFCEGSPGRLWKYWLKGEKAGTSEVMAILPGFPDNIRTNEKGEFWVAIHCRRTVYSYLCGLYPTVRKFLLKLPIPSKIQFLLHIGGRLHAVVVKYSPEGKLLQILEDSQGKVVKAVSEVEEKDGKLWMGSVLMPFVAQSRVADPNKGFLIRWLIRQVLADGNGFPGAMEATARLGSSGGKKKQREEEKREEE</sequence>
<feature type="region of interest" description="Disordered" evidence="5">
    <location>
        <begin position="418"/>
        <end position="441"/>
    </location>
</feature>
<dbReference type="GO" id="GO:0005773">
    <property type="term" value="C:vacuole"/>
    <property type="evidence" value="ECO:0007669"/>
    <property type="project" value="UniProtKB-SubCell"/>
</dbReference>
<comment type="subcellular location">
    <subcellularLocation>
        <location evidence="1">Vacuole</location>
    </subcellularLocation>
</comment>
<evidence type="ECO:0000256" key="3">
    <source>
        <dbReference type="ARBA" id="ARBA00022554"/>
    </source>
</evidence>
<dbReference type="Proteomes" id="UP000823749">
    <property type="component" value="Chromosome 13"/>
</dbReference>
<comment type="similarity">
    <text evidence="2">Belongs to the strictosidine synthase family.</text>
</comment>
<evidence type="ECO:0000256" key="4">
    <source>
        <dbReference type="ARBA" id="ARBA00023180"/>
    </source>
</evidence>
<evidence type="ECO:0000256" key="2">
    <source>
        <dbReference type="ARBA" id="ARBA00009191"/>
    </source>
</evidence>
<keyword evidence="3" id="KW-0926">Vacuole</keyword>
<evidence type="ECO:0000256" key="1">
    <source>
        <dbReference type="ARBA" id="ARBA00004116"/>
    </source>
</evidence>